<dbReference type="RefSeq" id="YP_003969520.1">
    <property type="nucleotide sequence ID" value="NC_014636.1"/>
</dbReference>
<dbReference type="Proteomes" id="UP000002236">
    <property type="component" value="Segment"/>
</dbReference>
<evidence type="ECO:0000313" key="2">
    <source>
        <dbReference type="Proteomes" id="UP000002236"/>
    </source>
</evidence>
<name>E1A1Y5_9CAUD</name>
<keyword evidence="2" id="KW-1185">Reference proteome</keyword>
<evidence type="ECO:0000313" key="1">
    <source>
        <dbReference type="EMBL" id="ADM80074.1"/>
    </source>
</evidence>
<gene>
    <name evidence="1" type="ORF">phiAS5_ORF0231</name>
</gene>
<organism evidence="1 2">
    <name type="scientific">Aeromonas phage phiAS5</name>
    <dbReference type="NCBI Taxonomy" id="879630"/>
    <lineage>
        <taxon>Viruses</taxon>
        <taxon>Duplodnaviria</taxon>
        <taxon>Heunggongvirae</taxon>
        <taxon>Uroviricota</taxon>
        <taxon>Caudoviricetes</taxon>
        <taxon>Pantevenvirales</taxon>
        <taxon>Straboviridae</taxon>
        <taxon>Chrysonvirus</taxon>
        <taxon>Chrysonvirus as5</taxon>
    </lineage>
</organism>
<reference evidence="1 2" key="1">
    <citation type="journal article" date="2012" name="Vet. Microbiol.">
        <title>Complete genome sequence and characterization of a broad-host range T4-like bacteriophage phiAS5 infecting Aeromonas salmonicida subsp. salmonicida.</title>
        <authorList>
            <person name="Kim J.H."/>
            <person name="Son J.S."/>
            <person name="Choi Y.J."/>
            <person name="Choresca C.H.Jr."/>
            <person name="Shin S.P."/>
            <person name="Han J.E."/>
            <person name="Jun J.W."/>
            <person name="Park S.C."/>
        </authorList>
    </citation>
    <scope>NUCLEOTIDE SEQUENCE [LARGE SCALE GENOMIC DNA]</scope>
</reference>
<dbReference type="KEGG" id="vg:9861638"/>
<sequence length="209" mass="23232">MQNVNHKHKVGTLVMVTSGKYKGVFGKIKSHGKSVGYTVGTKGKVYPTYAIDAMWYMDDTGNFRRLTIKRANNTVACGYAIANSLNNLGETQITEVLDMNIITMRGFVPDINVFTGGAVQFVTSFPYMGYEFPVKNMKMGPVVEVKPEPVKIETKIAQASGFDASEFYIESDGKMVKATEDTIREIMKTHKVTEVPVYAMKKVSVFDLL</sequence>
<dbReference type="GeneID" id="9861638"/>
<proteinExistence type="predicted"/>
<dbReference type="EMBL" id="HM452126">
    <property type="protein sequence ID" value="ADM80074.1"/>
    <property type="molecule type" value="Genomic_DNA"/>
</dbReference>
<accession>E1A1Y5</accession>
<protein>
    <submittedName>
        <fullName evidence="1">Uncharacterized protein</fullName>
    </submittedName>
</protein>